<organism evidence="1 2">
    <name type="scientific">Schizophyllum amplum</name>
    <dbReference type="NCBI Taxonomy" id="97359"/>
    <lineage>
        <taxon>Eukaryota</taxon>
        <taxon>Fungi</taxon>
        <taxon>Dikarya</taxon>
        <taxon>Basidiomycota</taxon>
        <taxon>Agaricomycotina</taxon>
        <taxon>Agaricomycetes</taxon>
        <taxon>Agaricomycetidae</taxon>
        <taxon>Agaricales</taxon>
        <taxon>Schizophyllaceae</taxon>
        <taxon>Schizophyllum</taxon>
    </lineage>
</organism>
<protein>
    <submittedName>
        <fullName evidence="1">Uncharacterized protein</fullName>
    </submittedName>
</protein>
<dbReference type="Proteomes" id="UP000320762">
    <property type="component" value="Unassembled WGS sequence"/>
</dbReference>
<sequence length="139" mass="16414">MLEPAHGPSRRGHAAVLQGMPKLMNRHGPAFADLYPRYVFGWLMSKEELLALCEKHAAHDSNLMWHEVVWGRWRAAGFEDNQLHYAHYRTTQGYNTLLYIAENKTPEQLDFVHDKERMARAKKVFEKEEDGRWFHMDTF</sequence>
<evidence type="ECO:0000313" key="1">
    <source>
        <dbReference type="EMBL" id="TRM57427.1"/>
    </source>
</evidence>
<accession>A0A550BY41</accession>
<dbReference type="AlphaFoldDB" id="A0A550BY41"/>
<reference evidence="1 2" key="1">
    <citation type="journal article" date="2019" name="New Phytol.">
        <title>Comparative genomics reveals unique wood-decay strategies and fruiting body development in the Schizophyllaceae.</title>
        <authorList>
            <person name="Almasi E."/>
            <person name="Sahu N."/>
            <person name="Krizsan K."/>
            <person name="Balint B."/>
            <person name="Kovacs G.M."/>
            <person name="Kiss B."/>
            <person name="Cseklye J."/>
            <person name="Drula E."/>
            <person name="Henrissat B."/>
            <person name="Nagy I."/>
            <person name="Chovatia M."/>
            <person name="Adam C."/>
            <person name="LaButti K."/>
            <person name="Lipzen A."/>
            <person name="Riley R."/>
            <person name="Grigoriev I.V."/>
            <person name="Nagy L.G."/>
        </authorList>
    </citation>
    <scope>NUCLEOTIDE SEQUENCE [LARGE SCALE GENOMIC DNA]</scope>
    <source>
        <strain evidence="1 2">NL-1724</strain>
    </source>
</reference>
<dbReference type="OrthoDB" id="2870045at2759"/>
<evidence type="ECO:0000313" key="2">
    <source>
        <dbReference type="Proteomes" id="UP000320762"/>
    </source>
</evidence>
<keyword evidence="2" id="KW-1185">Reference proteome</keyword>
<gene>
    <name evidence="1" type="ORF">BD626DRAFT_213433</name>
</gene>
<name>A0A550BY41_9AGAR</name>
<comment type="caution">
    <text evidence="1">The sequence shown here is derived from an EMBL/GenBank/DDBJ whole genome shotgun (WGS) entry which is preliminary data.</text>
</comment>
<dbReference type="EMBL" id="VDMD01000048">
    <property type="protein sequence ID" value="TRM57427.1"/>
    <property type="molecule type" value="Genomic_DNA"/>
</dbReference>
<proteinExistence type="predicted"/>